<sequence>MSLLGAIEAGGTKFVCAVGTGPDDLRSVTRIPTTTPEETLPQALNFFRQQIKSEGALDAIGIGAFGPVDVRADSPTFGWFLNTPKPGWQQIDFAGLLRRELTVPIGFDTDVNAAALGEHQWGNAQGLETFIYLTVGTGIGGGGLVGGRPIRGLLHPEMGHILIPHNLSVDPFVGSCPFHQDCLEGLASGFAMEKRWGQRADSLPADHPAWALEADYLATGLVNFILMLSPERIIMGGGVMAQKQLFSLMRSQVREKLNNYLDVPKIISEIEDYIVPPKLGDKAGILGALALAQQALEAEA</sequence>
<dbReference type="CDD" id="cd24067">
    <property type="entry name" value="ASKHA_NBD_ROK_BsFRK-like"/>
    <property type="match status" value="1"/>
</dbReference>
<dbReference type="PANTHER" id="PTHR42742:SF3">
    <property type="entry name" value="FRUCTOKINASE"/>
    <property type="match status" value="1"/>
</dbReference>
<keyword evidence="9" id="KW-0460">Magnesium</keyword>
<accession>A0A2W4TTE0</accession>
<dbReference type="AlphaFoldDB" id="A0A2W4TTE0"/>
<dbReference type="Proteomes" id="UP000249354">
    <property type="component" value="Unassembled WGS sequence"/>
</dbReference>
<evidence type="ECO:0000256" key="12">
    <source>
        <dbReference type="ARBA" id="ARBA00048451"/>
    </source>
</evidence>
<keyword evidence="10" id="KW-0119">Carbohydrate metabolism</keyword>
<reference evidence="14" key="1">
    <citation type="submission" date="2018-04" db="EMBL/GenBank/DDBJ databases">
        <authorList>
            <person name="Cornet L."/>
        </authorList>
    </citation>
    <scope>NUCLEOTIDE SEQUENCE [LARGE SCALE GENOMIC DNA]</scope>
</reference>
<evidence type="ECO:0000256" key="11">
    <source>
        <dbReference type="ARBA" id="ARBA00038887"/>
    </source>
</evidence>
<proteinExistence type="inferred from homology"/>
<evidence type="ECO:0000256" key="2">
    <source>
        <dbReference type="ARBA" id="ARBA00006479"/>
    </source>
</evidence>
<protein>
    <recommendedName>
        <fullName evidence="11">fructokinase</fullName>
        <ecNumber evidence="11">2.7.1.4</ecNumber>
    </recommendedName>
</protein>
<dbReference type="Pfam" id="PF00480">
    <property type="entry name" value="ROK"/>
    <property type="match status" value="1"/>
</dbReference>
<evidence type="ECO:0000256" key="4">
    <source>
        <dbReference type="ARBA" id="ARBA00022723"/>
    </source>
</evidence>
<comment type="caution">
    <text evidence="13">The sequence shown here is derived from an EMBL/GenBank/DDBJ whole genome shotgun (WGS) entry which is preliminary data.</text>
</comment>
<dbReference type="EMBL" id="QBMC01000156">
    <property type="protein sequence ID" value="PZO12212.1"/>
    <property type="molecule type" value="Genomic_DNA"/>
</dbReference>
<organism evidence="13 14">
    <name type="scientific">Leptolyngbya foveolarum</name>
    <dbReference type="NCBI Taxonomy" id="47253"/>
    <lineage>
        <taxon>Bacteria</taxon>
        <taxon>Bacillati</taxon>
        <taxon>Cyanobacteriota</taxon>
        <taxon>Cyanophyceae</taxon>
        <taxon>Leptolyngbyales</taxon>
        <taxon>Leptolyngbyaceae</taxon>
        <taxon>Leptolyngbya group</taxon>
        <taxon>Leptolyngbya</taxon>
    </lineage>
</organism>
<dbReference type="FunFam" id="3.30.420.40:FF:000153">
    <property type="entry name" value="Putative fructokinase"/>
    <property type="match status" value="1"/>
</dbReference>
<evidence type="ECO:0000256" key="7">
    <source>
        <dbReference type="ARBA" id="ARBA00022833"/>
    </source>
</evidence>
<evidence type="ECO:0000256" key="8">
    <source>
        <dbReference type="ARBA" id="ARBA00022840"/>
    </source>
</evidence>
<dbReference type="InterPro" id="IPR051804">
    <property type="entry name" value="Carb_Metab_Reg_Kinase/Isom"/>
</dbReference>
<reference evidence="13 14" key="2">
    <citation type="submission" date="2018-06" db="EMBL/GenBank/DDBJ databases">
        <title>Metagenomic assembly of (sub)arctic Cyanobacteria and their associated microbiome from non-axenic cultures.</title>
        <authorList>
            <person name="Baurain D."/>
        </authorList>
    </citation>
    <scope>NUCLEOTIDE SEQUENCE [LARGE SCALE GENOMIC DNA]</scope>
    <source>
        <strain evidence="13">ULC129bin1</strain>
    </source>
</reference>
<evidence type="ECO:0000256" key="3">
    <source>
        <dbReference type="ARBA" id="ARBA00022679"/>
    </source>
</evidence>
<dbReference type="InterPro" id="IPR000600">
    <property type="entry name" value="ROK"/>
</dbReference>
<dbReference type="InterPro" id="IPR043129">
    <property type="entry name" value="ATPase_NBD"/>
</dbReference>
<evidence type="ECO:0000256" key="6">
    <source>
        <dbReference type="ARBA" id="ARBA00022777"/>
    </source>
</evidence>
<keyword evidence="6 13" id="KW-0418">Kinase</keyword>
<comment type="cofactor">
    <cofactor evidence="1">
        <name>Mg(2+)</name>
        <dbReference type="ChEBI" id="CHEBI:18420"/>
    </cofactor>
</comment>
<dbReference type="FunFam" id="3.30.420.40:FF:000136">
    <property type="entry name" value="Putative fructokinase"/>
    <property type="match status" value="1"/>
</dbReference>
<keyword evidence="8" id="KW-0067">ATP-binding</keyword>
<evidence type="ECO:0000313" key="13">
    <source>
        <dbReference type="EMBL" id="PZO12212.1"/>
    </source>
</evidence>
<evidence type="ECO:0000313" key="14">
    <source>
        <dbReference type="Proteomes" id="UP000249354"/>
    </source>
</evidence>
<dbReference type="PANTHER" id="PTHR42742">
    <property type="entry name" value="TRANSCRIPTIONAL REPRESSOR MPRA"/>
    <property type="match status" value="1"/>
</dbReference>
<dbReference type="GO" id="GO:0046872">
    <property type="term" value="F:metal ion binding"/>
    <property type="evidence" value="ECO:0007669"/>
    <property type="project" value="UniProtKB-KW"/>
</dbReference>
<dbReference type="GO" id="GO:0005524">
    <property type="term" value="F:ATP binding"/>
    <property type="evidence" value="ECO:0007669"/>
    <property type="project" value="UniProtKB-KW"/>
</dbReference>
<evidence type="ECO:0000256" key="5">
    <source>
        <dbReference type="ARBA" id="ARBA00022741"/>
    </source>
</evidence>
<keyword evidence="5" id="KW-0547">Nucleotide-binding</keyword>
<name>A0A2W4TTE0_9CYAN</name>
<keyword evidence="3" id="KW-0808">Transferase</keyword>
<dbReference type="Gene3D" id="3.30.420.40">
    <property type="match status" value="2"/>
</dbReference>
<evidence type="ECO:0000256" key="1">
    <source>
        <dbReference type="ARBA" id="ARBA00001946"/>
    </source>
</evidence>
<evidence type="ECO:0000256" key="9">
    <source>
        <dbReference type="ARBA" id="ARBA00022842"/>
    </source>
</evidence>
<gene>
    <name evidence="13" type="ORF">DCF25_18065</name>
</gene>
<comment type="similarity">
    <text evidence="2">Belongs to the ROK (NagC/XylR) family.</text>
</comment>
<dbReference type="GO" id="GO:0008865">
    <property type="term" value="F:fructokinase activity"/>
    <property type="evidence" value="ECO:0007669"/>
    <property type="project" value="UniProtKB-EC"/>
</dbReference>
<dbReference type="SUPFAM" id="SSF53067">
    <property type="entry name" value="Actin-like ATPase domain"/>
    <property type="match status" value="1"/>
</dbReference>
<keyword evidence="7" id="KW-0862">Zinc</keyword>
<keyword evidence="4" id="KW-0479">Metal-binding</keyword>
<dbReference type="EC" id="2.7.1.4" evidence="11"/>
<comment type="catalytic activity">
    <reaction evidence="12">
        <text>D-fructose + ATP = D-fructose 6-phosphate + ADP + H(+)</text>
        <dbReference type="Rhea" id="RHEA:16125"/>
        <dbReference type="ChEBI" id="CHEBI:15378"/>
        <dbReference type="ChEBI" id="CHEBI:30616"/>
        <dbReference type="ChEBI" id="CHEBI:37721"/>
        <dbReference type="ChEBI" id="CHEBI:61527"/>
        <dbReference type="ChEBI" id="CHEBI:456216"/>
        <dbReference type="EC" id="2.7.1.4"/>
    </reaction>
</comment>
<evidence type="ECO:0000256" key="10">
    <source>
        <dbReference type="ARBA" id="ARBA00023277"/>
    </source>
</evidence>